<keyword evidence="3" id="KW-1185">Reference proteome</keyword>
<dbReference type="Proteomes" id="UP001528411">
    <property type="component" value="Unassembled WGS sequence"/>
</dbReference>
<evidence type="ECO:0000313" key="2">
    <source>
        <dbReference type="EMBL" id="MDC2887778.1"/>
    </source>
</evidence>
<proteinExistence type="predicted"/>
<dbReference type="PANTHER" id="PTHR44086">
    <property type="entry name" value="THIOSULFATE SULFURTRANSFERASE RDL2, MITOCHONDRIAL-RELATED"/>
    <property type="match status" value="1"/>
</dbReference>
<evidence type="ECO:0000259" key="1">
    <source>
        <dbReference type="PROSITE" id="PS50206"/>
    </source>
</evidence>
<comment type="caution">
    <text evidence="2">The sequence shown here is derived from an EMBL/GenBank/DDBJ whole genome shotgun (WGS) entry which is preliminary data.</text>
</comment>
<organism evidence="2 3">
    <name type="scientific">Psychrosphaera algicola</name>
    <dbReference type="NCBI Taxonomy" id="3023714"/>
    <lineage>
        <taxon>Bacteria</taxon>
        <taxon>Pseudomonadati</taxon>
        <taxon>Pseudomonadota</taxon>
        <taxon>Gammaproteobacteria</taxon>
        <taxon>Alteromonadales</taxon>
        <taxon>Pseudoalteromonadaceae</taxon>
        <taxon>Psychrosphaera</taxon>
    </lineage>
</organism>
<dbReference type="Pfam" id="PF00581">
    <property type="entry name" value="Rhodanese"/>
    <property type="match status" value="1"/>
</dbReference>
<protein>
    <submittedName>
        <fullName evidence="2">Rhodanese-like domain-containing protein</fullName>
    </submittedName>
</protein>
<sequence>MLTSIGDIVANVKQEIREISVADFKEILNKNTVVIDVREPSEYSLGHIESAVNYPRGVLEMQITQHPSVKDLADPMLGLADQDIYLICRSGARSALAAESLNRMGLDAVYSVAGGMVAWEQQAS</sequence>
<dbReference type="CDD" id="cd00158">
    <property type="entry name" value="RHOD"/>
    <property type="match status" value="1"/>
</dbReference>
<dbReference type="SMART" id="SM00450">
    <property type="entry name" value="RHOD"/>
    <property type="match status" value="1"/>
</dbReference>
<reference evidence="2 3" key="1">
    <citation type="submission" date="2023-01" db="EMBL/GenBank/DDBJ databases">
        <title>Psychrosphaera sp. nov., isolated from marine algae.</title>
        <authorList>
            <person name="Bayburt H."/>
            <person name="Choi B.J."/>
            <person name="Kim J.M."/>
            <person name="Choi D.G."/>
            <person name="Jeon C.O."/>
        </authorList>
    </citation>
    <scope>NUCLEOTIDE SEQUENCE [LARGE SCALE GENOMIC DNA]</scope>
    <source>
        <strain evidence="2 3">G1-22</strain>
    </source>
</reference>
<gene>
    <name evidence="2" type="ORF">PN838_01590</name>
</gene>
<accession>A0ABT5F8B2</accession>
<feature type="domain" description="Rhodanese" evidence="1">
    <location>
        <begin position="28"/>
        <end position="124"/>
    </location>
</feature>
<dbReference type="InterPro" id="IPR001763">
    <property type="entry name" value="Rhodanese-like_dom"/>
</dbReference>
<dbReference type="RefSeq" id="WP_215962812.1">
    <property type="nucleotide sequence ID" value="NZ_JAQOMS010000002.1"/>
</dbReference>
<evidence type="ECO:0000313" key="3">
    <source>
        <dbReference type="Proteomes" id="UP001528411"/>
    </source>
</evidence>
<dbReference type="PROSITE" id="PS50206">
    <property type="entry name" value="RHODANESE_3"/>
    <property type="match status" value="1"/>
</dbReference>
<dbReference type="PANTHER" id="PTHR44086:SF10">
    <property type="entry name" value="THIOSULFATE SULFURTRANSFERASE_RHODANESE-LIKE DOMAIN-CONTAINING PROTEIN 3"/>
    <property type="match status" value="1"/>
</dbReference>
<name>A0ABT5F8B2_9GAMM</name>
<dbReference type="EMBL" id="JAQOMS010000002">
    <property type="protein sequence ID" value="MDC2887778.1"/>
    <property type="molecule type" value="Genomic_DNA"/>
</dbReference>